<organism evidence="1 2">
    <name type="scientific">Candidatus Epulonipiscium fishelsonii</name>
    <dbReference type="NCBI Taxonomy" id="77094"/>
    <lineage>
        <taxon>Bacteria</taxon>
        <taxon>Bacillati</taxon>
        <taxon>Bacillota</taxon>
        <taxon>Clostridia</taxon>
        <taxon>Lachnospirales</taxon>
        <taxon>Lachnospiraceae</taxon>
        <taxon>Candidatus Epulonipiscium</taxon>
    </lineage>
</organism>
<proteinExistence type="predicted"/>
<comment type="caution">
    <text evidence="1">The sequence shown here is derived from an EMBL/GenBank/DDBJ whole genome shotgun (WGS) entry which is preliminary data.</text>
</comment>
<name>A0ACC8XDH6_9FIRM</name>
<reference evidence="1" key="1">
    <citation type="submission" date="2016-08" db="EMBL/GenBank/DDBJ databases">
        <authorList>
            <person name="Ngugi D.K."/>
            <person name="Miyake S."/>
            <person name="Stingl U."/>
        </authorList>
    </citation>
    <scope>NUCLEOTIDE SEQUENCE</scope>
    <source>
        <strain evidence="1">SCG-B11WGA-EpuloA1</strain>
    </source>
</reference>
<evidence type="ECO:0000313" key="2">
    <source>
        <dbReference type="Proteomes" id="UP000188605"/>
    </source>
</evidence>
<accession>A0ACC8XDH6</accession>
<sequence length="259" mass="28496">MNNYDVLNFAMDLGETLLKSGAETYRVEDTISRILSVPNTKPFSFKRVSSFVTPTIITTSVSDDTNTYTVARRVKNRSTRMDKIEFLNQLSRDYVSGHLSLEKAMNKLIEINSIPAYSFKVISISMGISASCFCVIFGGKFTEFIICFLMGCFTSFIQKILSKKKLVNYFSIFIIALTIGIVSMVSKNIFHYILTEAMIIGGIMSLVPGVAFTNAIRDTIGDELLSGISRGIEALFIAIVIAVGVGIPINVTMLLGGLI</sequence>
<gene>
    <name evidence="1" type="ORF">AN396_00810</name>
</gene>
<protein>
    <submittedName>
        <fullName evidence="1">Uncharacterized protein</fullName>
    </submittedName>
</protein>
<keyword evidence="2" id="KW-1185">Reference proteome</keyword>
<dbReference type="EMBL" id="LJDB01000044">
    <property type="protein sequence ID" value="ONI40880.1"/>
    <property type="molecule type" value="Genomic_DNA"/>
</dbReference>
<evidence type="ECO:0000313" key="1">
    <source>
        <dbReference type="EMBL" id="ONI40880.1"/>
    </source>
</evidence>
<dbReference type="Proteomes" id="UP000188605">
    <property type="component" value="Unassembled WGS sequence"/>
</dbReference>